<sequence length="179" mass="20676">MHPLYFFMDPYLIWFYRLTPWAGVNFILGTLAVAALALMLGEFTSWGAARLVRRHLEEVTEEVKKYHELSLKALATGDRPAYEAANKVANEFYGKSFIMQMTLSATFFWPVFLVLGWMQCRFLEVEFPIPGTTWSLGYIGAFVFIYAAAYFVAKQGKRRLKFFRRPHPNPGFNLPEPVN</sequence>
<organism evidence="2">
    <name type="scientific">Desulfobacca acetoxidans</name>
    <dbReference type="NCBI Taxonomy" id="60893"/>
    <lineage>
        <taxon>Bacteria</taxon>
        <taxon>Pseudomonadati</taxon>
        <taxon>Thermodesulfobacteriota</taxon>
        <taxon>Desulfobaccia</taxon>
        <taxon>Desulfobaccales</taxon>
        <taxon>Desulfobaccaceae</taxon>
        <taxon>Desulfobacca</taxon>
    </lineage>
</organism>
<keyword evidence="1" id="KW-0472">Membrane</keyword>
<accession>A0A7C3WRA8</accession>
<gene>
    <name evidence="2" type="ORF">ENV62_07050</name>
</gene>
<evidence type="ECO:0000256" key="1">
    <source>
        <dbReference type="SAM" id="Phobius"/>
    </source>
</evidence>
<reference evidence="2" key="1">
    <citation type="journal article" date="2020" name="mSystems">
        <title>Genome- and Community-Level Interaction Insights into Carbon Utilization and Element Cycling Functions of Hydrothermarchaeota in Hydrothermal Sediment.</title>
        <authorList>
            <person name="Zhou Z."/>
            <person name="Liu Y."/>
            <person name="Xu W."/>
            <person name="Pan J."/>
            <person name="Luo Z.H."/>
            <person name="Li M."/>
        </authorList>
    </citation>
    <scope>NUCLEOTIDE SEQUENCE [LARGE SCALE GENOMIC DNA]</scope>
    <source>
        <strain evidence="2">SpSt-776</strain>
    </source>
</reference>
<evidence type="ECO:0000313" key="2">
    <source>
        <dbReference type="EMBL" id="HGB14974.1"/>
    </source>
</evidence>
<dbReference type="EMBL" id="DTHB01000048">
    <property type="protein sequence ID" value="HGB14974.1"/>
    <property type="molecule type" value="Genomic_DNA"/>
</dbReference>
<evidence type="ECO:0008006" key="3">
    <source>
        <dbReference type="Google" id="ProtNLM"/>
    </source>
</evidence>
<protein>
    <recommendedName>
        <fullName evidence="3">DUF106 domain-containing protein</fullName>
    </recommendedName>
</protein>
<keyword evidence="1" id="KW-0812">Transmembrane</keyword>
<comment type="caution">
    <text evidence="2">The sequence shown here is derived from an EMBL/GenBank/DDBJ whole genome shotgun (WGS) entry which is preliminary data.</text>
</comment>
<dbReference type="AlphaFoldDB" id="A0A7C3WRA8"/>
<feature type="transmembrane region" description="Helical" evidence="1">
    <location>
        <begin position="97"/>
        <end position="115"/>
    </location>
</feature>
<keyword evidence="1" id="KW-1133">Transmembrane helix</keyword>
<feature type="transmembrane region" description="Helical" evidence="1">
    <location>
        <begin position="135"/>
        <end position="153"/>
    </location>
</feature>
<feature type="transmembrane region" description="Helical" evidence="1">
    <location>
        <begin position="20"/>
        <end position="40"/>
    </location>
</feature>
<name>A0A7C3WRA8_9BACT</name>
<proteinExistence type="predicted"/>